<dbReference type="GO" id="GO:0019136">
    <property type="term" value="F:deoxynucleoside kinase activity"/>
    <property type="evidence" value="ECO:0007669"/>
    <property type="project" value="InterPro"/>
</dbReference>
<dbReference type="AlphaFoldDB" id="A0AA88KVR2"/>
<organism evidence="5 6">
    <name type="scientific">Artemia franciscana</name>
    <name type="common">Brine shrimp</name>
    <name type="synonym">Artemia sanfranciscana</name>
    <dbReference type="NCBI Taxonomy" id="6661"/>
    <lineage>
        <taxon>Eukaryota</taxon>
        <taxon>Metazoa</taxon>
        <taxon>Ecdysozoa</taxon>
        <taxon>Arthropoda</taxon>
        <taxon>Crustacea</taxon>
        <taxon>Branchiopoda</taxon>
        <taxon>Anostraca</taxon>
        <taxon>Artemiidae</taxon>
        <taxon>Artemia</taxon>
    </lineage>
</organism>
<feature type="active site" description="Proton acceptor" evidence="2">
    <location>
        <position position="103"/>
    </location>
</feature>
<feature type="domain" description="Deoxynucleoside kinase" evidence="4">
    <location>
        <begin position="24"/>
        <end position="206"/>
    </location>
</feature>
<evidence type="ECO:0000256" key="3">
    <source>
        <dbReference type="PIRSR" id="PIRSR000705-3"/>
    </source>
</evidence>
<protein>
    <recommendedName>
        <fullName evidence="4">Deoxynucleoside kinase domain-containing protein</fullName>
    </recommendedName>
</protein>
<proteinExistence type="inferred from homology"/>
<dbReference type="Pfam" id="PF01712">
    <property type="entry name" value="dNK"/>
    <property type="match status" value="1"/>
</dbReference>
<evidence type="ECO:0000313" key="6">
    <source>
        <dbReference type="Proteomes" id="UP001187531"/>
    </source>
</evidence>
<evidence type="ECO:0000256" key="2">
    <source>
        <dbReference type="PIRSR" id="PIRSR000705-1"/>
    </source>
</evidence>
<evidence type="ECO:0000259" key="4">
    <source>
        <dbReference type="Pfam" id="PF01712"/>
    </source>
</evidence>
<dbReference type="EMBL" id="JAVRJZ010000018">
    <property type="protein sequence ID" value="KAK2708928.1"/>
    <property type="molecule type" value="Genomic_DNA"/>
</dbReference>
<dbReference type="GO" id="GO:0005739">
    <property type="term" value="C:mitochondrion"/>
    <property type="evidence" value="ECO:0007669"/>
    <property type="project" value="TreeGrafter"/>
</dbReference>
<comment type="similarity">
    <text evidence="1">Belongs to the DCK/DGK family.</text>
</comment>
<keyword evidence="3" id="KW-0067">ATP-binding</keyword>
<sequence length="258" mass="29716">MSPNSNNVLSDSQEGRGDKPYTVLVEGNIGSGKTSFLNYFSQFKDVETLAEPVDKWRNFKGFNLLELMYQDPHKYSLMFQSYVQLTMLDHHVKPSSAKVKIIERSLYSARYCFVENLRQKGYMDGAEHAVISEWYDWIFDKLDLTVDLIIYLRTSPVIASARIQRRSRNEENKIPLEYLQGVHNLHEEWLIKKKCPVPAKVLELDANQDPEALLKDIKKCQDQIIPGISKQMKKTNSLNYTSDCIFSIAEKAAIVSQV</sequence>
<accession>A0AA88KVR2</accession>
<keyword evidence="3" id="KW-0547">Nucleotide-binding</keyword>
<dbReference type="PIRSF" id="PIRSF000705">
    <property type="entry name" value="DNK"/>
    <property type="match status" value="1"/>
</dbReference>
<dbReference type="PANTHER" id="PTHR10513">
    <property type="entry name" value="DEOXYNUCLEOSIDE KINASE"/>
    <property type="match status" value="1"/>
</dbReference>
<keyword evidence="6" id="KW-1185">Reference proteome</keyword>
<evidence type="ECO:0000256" key="1">
    <source>
        <dbReference type="ARBA" id="ARBA00007420"/>
    </source>
</evidence>
<dbReference type="PANTHER" id="PTHR10513:SF24">
    <property type="entry name" value="THYMIDINE KINASE 2, MITOCHONDRIAL"/>
    <property type="match status" value="1"/>
</dbReference>
<feature type="binding site" evidence="3">
    <location>
        <begin position="162"/>
        <end position="166"/>
    </location>
    <ligand>
        <name>ATP</name>
        <dbReference type="ChEBI" id="CHEBI:30616"/>
    </ligand>
</feature>
<gene>
    <name evidence="5" type="ORF">QYM36_014529</name>
</gene>
<dbReference type="InterPro" id="IPR002624">
    <property type="entry name" value="DCK/DGK"/>
</dbReference>
<dbReference type="CDD" id="cd01673">
    <property type="entry name" value="dNK"/>
    <property type="match status" value="1"/>
</dbReference>
<evidence type="ECO:0000313" key="5">
    <source>
        <dbReference type="EMBL" id="KAK2708928.1"/>
    </source>
</evidence>
<name>A0AA88KVR2_ARTSF</name>
<dbReference type="InterPro" id="IPR027417">
    <property type="entry name" value="P-loop_NTPase"/>
</dbReference>
<dbReference type="Proteomes" id="UP001187531">
    <property type="component" value="Unassembled WGS sequence"/>
</dbReference>
<dbReference type="InterPro" id="IPR050566">
    <property type="entry name" value="Deoxyribonucleoside_kinase"/>
</dbReference>
<dbReference type="GO" id="GO:0005524">
    <property type="term" value="F:ATP binding"/>
    <property type="evidence" value="ECO:0007669"/>
    <property type="project" value="UniProtKB-KW"/>
</dbReference>
<feature type="binding site" evidence="3">
    <location>
        <begin position="27"/>
        <end position="35"/>
    </location>
    <ligand>
        <name>ATP</name>
        <dbReference type="ChEBI" id="CHEBI:30616"/>
    </ligand>
</feature>
<reference evidence="5" key="1">
    <citation type="submission" date="2023-07" db="EMBL/GenBank/DDBJ databases">
        <title>Chromosome-level genome assembly of Artemia franciscana.</title>
        <authorList>
            <person name="Jo E."/>
        </authorList>
    </citation>
    <scope>NUCLEOTIDE SEQUENCE</scope>
    <source>
        <tissue evidence="5">Whole body</tissue>
    </source>
</reference>
<dbReference type="InterPro" id="IPR031314">
    <property type="entry name" value="DNK_dom"/>
</dbReference>
<dbReference type="Gene3D" id="3.40.50.300">
    <property type="entry name" value="P-loop containing nucleotide triphosphate hydrolases"/>
    <property type="match status" value="1"/>
</dbReference>
<comment type="caution">
    <text evidence="5">The sequence shown here is derived from an EMBL/GenBank/DDBJ whole genome shotgun (WGS) entry which is preliminary data.</text>
</comment>
<dbReference type="SUPFAM" id="SSF52540">
    <property type="entry name" value="P-loop containing nucleoside triphosphate hydrolases"/>
    <property type="match status" value="1"/>
</dbReference>
<dbReference type="FunFam" id="3.40.50.300:FF:001571">
    <property type="entry name" value="Deoxynucleoside kinase"/>
    <property type="match status" value="1"/>
</dbReference>